<dbReference type="GO" id="GO:0016740">
    <property type="term" value="F:transferase activity"/>
    <property type="evidence" value="ECO:0007669"/>
    <property type="project" value="UniProtKB-KW"/>
</dbReference>
<dbReference type="PANTHER" id="PTHR43685:SF2">
    <property type="entry name" value="GLYCOSYLTRANSFERASE 2-LIKE DOMAIN-CONTAINING PROTEIN"/>
    <property type="match status" value="1"/>
</dbReference>
<dbReference type="RefSeq" id="WP_073130766.1">
    <property type="nucleotide sequence ID" value="NZ_FQZF01000002.1"/>
</dbReference>
<dbReference type="Gene3D" id="3.90.550.10">
    <property type="entry name" value="Spore Coat Polysaccharide Biosynthesis Protein SpsA, Chain A"/>
    <property type="match status" value="1"/>
</dbReference>
<keyword evidence="3" id="KW-1185">Reference proteome</keyword>
<name>A0A1M6B4I7_9PROT</name>
<dbReference type="InterPro" id="IPR001173">
    <property type="entry name" value="Glyco_trans_2-like"/>
</dbReference>
<keyword evidence="2" id="KW-0808">Transferase</keyword>
<dbReference type="InterPro" id="IPR050834">
    <property type="entry name" value="Glycosyltransf_2"/>
</dbReference>
<dbReference type="STRING" id="198092.SAMN02745194_00359"/>
<accession>A0A1M6B4I7</accession>
<gene>
    <name evidence="2" type="ORF">SAMN02745194_00359</name>
</gene>
<dbReference type="InterPro" id="IPR029044">
    <property type="entry name" value="Nucleotide-diphossugar_trans"/>
</dbReference>
<dbReference type="PANTHER" id="PTHR43685">
    <property type="entry name" value="GLYCOSYLTRANSFERASE"/>
    <property type="match status" value="1"/>
</dbReference>
<dbReference type="AlphaFoldDB" id="A0A1M6B4I7"/>
<protein>
    <submittedName>
        <fullName evidence="2">Glycosyl transferase family 2</fullName>
    </submittedName>
</protein>
<dbReference type="Pfam" id="PF00535">
    <property type="entry name" value="Glycos_transf_2"/>
    <property type="match status" value="1"/>
</dbReference>
<dbReference type="EMBL" id="FQZF01000002">
    <property type="protein sequence ID" value="SHI43615.1"/>
    <property type="molecule type" value="Genomic_DNA"/>
</dbReference>
<evidence type="ECO:0000259" key="1">
    <source>
        <dbReference type="Pfam" id="PF00535"/>
    </source>
</evidence>
<dbReference type="Proteomes" id="UP000184387">
    <property type="component" value="Unassembled WGS sequence"/>
</dbReference>
<organism evidence="2 3">
    <name type="scientific">Muricoccus roseus</name>
    <dbReference type="NCBI Taxonomy" id="198092"/>
    <lineage>
        <taxon>Bacteria</taxon>
        <taxon>Pseudomonadati</taxon>
        <taxon>Pseudomonadota</taxon>
        <taxon>Alphaproteobacteria</taxon>
        <taxon>Acetobacterales</taxon>
        <taxon>Roseomonadaceae</taxon>
        <taxon>Muricoccus</taxon>
    </lineage>
</organism>
<dbReference type="SUPFAM" id="SSF53448">
    <property type="entry name" value="Nucleotide-diphospho-sugar transferases"/>
    <property type="match status" value="1"/>
</dbReference>
<evidence type="ECO:0000313" key="3">
    <source>
        <dbReference type="Proteomes" id="UP000184387"/>
    </source>
</evidence>
<feature type="domain" description="Glycosyltransferase 2-like" evidence="1">
    <location>
        <begin position="8"/>
        <end position="120"/>
    </location>
</feature>
<reference evidence="2 3" key="1">
    <citation type="submission" date="2016-11" db="EMBL/GenBank/DDBJ databases">
        <authorList>
            <person name="Jaros S."/>
            <person name="Januszkiewicz K."/>
            <person name="Wedrychowicz H."/>
        </authorList>
    </citation>
    <scope>NUCLEOTIDE SEQUENCE [LARGE SCALE GENOMIC DNA]</scope>
    <source>
        <strain evidence="2 3">DSM 14916</strain>
    </source>
</reference>
<dbReference type="OrthoDB" id="7248832at2"/>
<evidence type="ECO:0000313" key="2">
    <source>
        <dbReference type="EMBL" id="SHI43615.1"/>
    </source>
</evidence>
<proteinExistence type="predicted"/>
<sequence length="283" mass="31015">MLKGSVGVVIPNYNYARYLPERLASIAAQGEPVGEITFLDDASTDNSMAVAEPLLARFECPVSILRNDANSGSVLRQWARGLERTTTPYLWIAEADDAAEPGMLEALAGRLAADPASVFAFADTAAIGPAGEVIEDSGKRYSAAMGDQALERDAVFPAADFLRRCLSPRNLVVSASAVLWRTEALRAVFARLGGEVDRWRCVGDWRIYIEAVRGEGRVQYEARPFSRHRRHGGSVTGSAPPARHFAEVVALHAMLRRFLAEDPACEARMRHHLADLRRAWKLG</sequence>